<evidence type="ECO:0000313" key="2">
    <source>
        <dbReference type="Proteomes" id="UP001379235"/>
    </source>
</evidence>
<accession>A0ABU8S7C0</accession>
<comment type="caution">
    <text evidence="1">The sequence shown here is derived from an EMBL/GenBank/DDBJ whole genome shotgun (WGS) entry which is preliminary data.</text>
</comment>
<proteinExistence type="predicted"/>
<dbReference type="Proteomes" id="UP001379235">
    <property type="component" value="Unassembled WGS sequence"/>
</dbReference>
<keyword evidence="2" id="KW-1185">Reference proteome</keyword>
<dbReference type="EMBL" id="JBBHJY010000002">
    <property type="protein sequence ID" value="MEJ6009710.1"/>
    <property type="molecule type" value="Genomic_DNA"/>
</dbReference>
<evidence type="ECO:0000313" key="1">
    <source>
        <dbReference type="EMBL" id="MEJ6009710.1"/>
    </source>
</evidence>
<reference evidence="1 2" key="1">
    <citation type="submission" date="2024-03" db="EMBL/GenBank/DDBJ databases">
        <authorList>
            <person name="Jo J.-H."/>
        </authorList>
    </citation>
    <scope>NUCLEOTIDE SEQUENCE [LARGE SCALE GENOMIC DNA]</scope>
    <source>
        <strain evidence="1 2">AS3R-12</strain>
    </source>
</reference>
<organism evidence="1 2">
    <name type="scientific">Novosphingobium aquae</name>
    <dbReference type="NCBI Taxonomy" id="3133435"/>
    <lineage>
        <taxon>Bacteria</taxon>
        <taxon>Pseudomonadati</taxon>
        <taxon>Pseudomonadota</taxon>
        <taxon>Alphaproteobacteria</taxon>
        <taxon>Sphingomonadales</taxon>
        <taxon>Sphingomonadaceae</taxon>
        <taxon>Novosphingobium</taxon>
    </lineage>
</organism>
<sequence>MRAIDPIILTLVASTAASAQTRPEPMPPAPPPPVMIAPPMPVPMVASPARLPATVFQVEVLGGTERLWAGDLRVGSYNNASFNSSVNEAPETCSADKANLGSYAPNFSRSVRVSLSRRGYGAADTFNVNASWTRPGVACEEGSSTVSFDRSFKLEVGGRTEMKGDGGLVVRLTRLK</sequence>
<gene>
    <name evidence="1" type="ORF">WG900_07245</name>
</gene>
<dbReference type="RefSeq" id="WP_339965925.1">
    <property type="nucleotide sequence ID" value="NZ_JBBHJY010000002.1"/>
</dbReference>
<name>A0ABU8S7C0_9SPHN</name>
<protein>
    <submittedName>
        <fullName evidence="1">Uncharacterized protein</fullName>
    </submittedName>
</protein>